<organism evidence="3 4">
    <name type="scientific">Staphylococcus xylosus</name>
    <dbReference type="NCBI Taxonomy" id="1288"/>
    <lineage>
        <taxon>Bacteria</taxon>
        <taxon>Bacillati</taxon>
        <taxon>Bacillota</taxon>
        <taxon>Bacilli</taxon>
        <taxon>Bacillales</taxon>
        <taxon>Staphylococcaceae</taxon>
        <taxon>Staphylococcus</taxon>
    </lineage>
</organism>
<proteinExistence type="inferred from homology"/>
<comment type="similarity">
    <text evidence="1">Belongs to the Gram-positive plasmids replication protein type 1 family.</text>
</comment>
<reference evidence="3 4" key="1">
    <citation type="journal article" date="2016" name="Front. Microbiol.">
        <title>Comprehensive Phylogenetic Analysis of Bovine Non-aureus Staphylococci Species Based on Whole-Genome Sequencing.</title>
        <authorList>
            <person name="Naushad S."/>
            <person name="Barkema H.W."/>
            <person name="Luby C."/>
            <person name="Condas L.A."/>
            <person name="Nobrega D.B."/>
            <person name="Carson D.A."/>
            <person name="De Buck J."/>
        </authorList>
    </citation>
    <scope>NUCLEOTIDE SEQUENCE [LARGE SCALE GENOMIC DNA]</scope>
    <source>
        <strain evidence="3 4">SNUC 1349</strain>
    </source>
</reference>
<feature type="non-terminal residue" evidence="3">
    <location>
        <position position="1"/>
    </location>
</feature>
<dbReference type="GO" id="GO:0003677">
    <property type="term" value="F:DNA binding"/>
    <property type="evidence" value="ECO:0007669"/>
    <property type="project" value="InterPro"/>
</dbReference>
<dbReference type="InterPro" id="IPR000989">
    <property type="entry name" value="Rep"/>
</dbReference>
<gene>
    <name evidence="3" type="ORF">BU104_14735</name>
</gene>
<dbReference type="AlphaFoldDB" id="A0AAQ0LUI0"/>
<name>A0AAQ0LUI0_STAXY</name>
<dbReference type="Pfam" id="PF01446">
    <property type="entry name" value="Rep_1"/>
    <property type="match status" value="1"/>
</dbReference>
<dbReference type="EMBL" id="QXUI01000086">
    <property type="protein sequence ID" value="RIM90051.1"/>
    <property type="molecule type" value="Genomic_DNA"/>
</dbReference>
<evidence type="ECO:0000256" key="1">
    <source>
        <dbReference type="ARBA" id="ARBA00008909"/>
    </source>
</evidence>
<dbReference type="GO" id="GO:0006260">
    <property type="term" value="P:DNA replication"/>
    <property type="evidence" value="ECO:0007669"/>
    <property type="project" value="UniProtKB-KW"/>
</dbReference>
<evidence type="ECO:0000313" key="4">
    <source>
        <dbReference type="Proteomes" id="UP000285579"/>
    </source>
</evidence>
<evidence type="ECO:0000256" key="2">
    <source>
        <dbReference type="ARBA" id="ARBA00022705"/>
    </source>
</evidence>
<evidence type="ECO:0000313" key="3">
    <source>
        <dbReference type="EMBL" id="RIM90051.1"/>
    </source>
</evidence>
<keyword evidence="2" id="KW-0235">DNA replication</keyword>
<feature type="non-terminal residue" evidence="3">
    <location>
        <position position="74"/>
    </location>
</feature>
<sequence length="74" mass="8602">NAIDGEHLEQSLREMSQAFNKLKMYSKVKKNLIGFMRATEVTVNEDNGSYNQHMHVLLCVESKYFRGSENYISQ</sequence>
<dbReference type="RefSeq" id="WP_182477600.1">
    <property type="nucleotide sequence ID" value="NZ_QXUI01000086.1"/>
</dbReference>
<protein>
    <submittedName>
        <fullName evidence="3">Protein rep</fullName>
    </submittedName>
</protein>
<accession>A0AAQ0LUI0</accession>
<comment type="caution">
    <text evidence="3">The sequence shown here is derived from an EMBL/GenBank/DDBJ whole genome shotgun (WGS) entry which is preliminary data.</text>
</comment>
<dbReference type="Proteomes" id="UP000285579">
    <property type="component" value="Unassembled WGS sequence"/>
</dbReference>